<dbReference type="eggNOG" id="ENOG5034AMS">
    <property type="taxonomic scope" value="Bacteria"/>
</dbReference>
<evidence type="ECO:0000256" key="1">
    <source>
        <dbReference type="SAM" id="MobiDB-lite"/>
    </source>
</evidence>
<gene>
    <name evidence="2" type="ORF">BN381_330009</name>
</gene>
<sequence>MAFGQSPGPPAGQRQVNRLLELLNEAGHSDFRDARGPLDLTQRQAAGRFTRGEADALIELLETELEQQRSDATDAGPSPEPHGGNEIASSTTATPTAPRRISRDERRAKEAQRTLRDVSDEVLATELQRRGWVVMEP</sequence>
<dbReference type="STRING" id="1229780.BN381_330009"/>
<dbReference type="AlphaFoldDB" id="R4YZE1"/>
<feature type="compositionally biased region" description="Low complexity" evidence="1">
    <location>
        <begin position="87"/>
        <end position="99"/>
    </location>
</feature>
<reference evidence="2 3" key="1">
    <citation type="journal article" date="2013" name="ISME J.">
        <title>Metabolic model for the filamentous 'Candidatus Microthrix parvicella' based on genomic and metagenomic analyses.</title>
        <authorList>
            <person name="Jon McIlroy S."/>
            <person name="Kristiansen R."/>
            <person name="Albertsen M."/>
            <person name="Michael Karst S."/>
            <person name="Rossetti S."/>
            <person name="Lund Nielsen J."/>
            <person name="Tandoi V."/>
            <person name="James Seviour R."/>
            <person name="Nielsen P.H."/>
        </authorList>
    </citation>
    <scope>NUCLEOTIDE SEQUENCE [LARGE SCALE GENOMIC DNA]</scope>
    <source>
        <strain evidence="2 3">RN1</strain>
    </source>
</reference>
<dbReference type="OrthoDB" id="5244020at2"/>
<proteinExistence type="predicted"/>
<organism evidence="2 3">
    <name type="scientific">Candidatus Neomicrothrix parvicella RN1</name>
    <dbReference type="NCBI Taxonomy" id="1229780"/>
    <lineage>
        <taxon>Bacteria</taxon>
        <taxon>Bacillati</taxon>
        <taxon>Actinomycetota</taxon>
        <taxon>Acidimicrobiia</taxon>
        <taxon>Acidimicrobiales</taxon>
        <taxon>Microthrixaceae</taxon>
        <taxon>Candidatus Neomicrothrix</taxon>
    </lineage>
</organism>
<name>R4YZE1_9ACTN</name>
<evidence type="ECO:0000313" key="2">
    <source>
        <dbReference type="EMBL" id="CCM64024.1"/>
    </source>
</evidence>
<comment type="caution">
    <text evidence="2">The sequence shown here is derived from an EMBL/GenBank/DDBJ whole genome shotgun (WGS) entry which is preliminary data.</text>
</comment>
<dbReference type="HOGENOM" id="CLU_1861554_0_0_11"/>
<protein>
    <submittedName>
        <fullName evidence="2">Uncharacterized protein</fullName>
    </submittedName>
</protein>
<feature type="compositionally biased region" description="Basic and acidic residues" evidence="1">
    <location>
        <begin position="101"/>
        <end position="114"/>
    </location>
</feature>
<accession>R4YZE1</accession>
<dbReference type="EMBL" id="CANL01000027">
    <property type="protein sequence ID" value="CCM64024.1"/>
    <property type="molecule type" value="Genomic_DNA"/>
</dbReference>
<keyword evidence="3" id="KW-1185">Reference proteome</keyword>
<evidence type="ECO:0000313" key="3">
    <source>
        <dbReference type="Proteomes" id="UP000018291"/>
    </source>
</evidence>
<feature type="region of interest" description="Disordered" evidence="1">
    <location>
        <begin position="63"/>
        <end position="114"/>
    </location>
</feature>
<dbReference type="RefSeq" id="WP_012227519.1">
    <property type="nucleotide sequence ID" value="NZ_HG422565.1"/>
</dbReference>
<dbReference type="Proteomes" id="UP000018291">
    <property type="component" value="Unassembled WGS sequence"/>
</dbReference>